<comment type="caution">
    <text evidence="2">The sequence shown here is derived from an EMBL/GenBank/DDBJ whole genome shotgun (WGS) entry which is preliminary data.</text>
</comment>
<dbReference type="EMBL" id="LVEO01000024">
    <property type="protein sequence ID" value="OCB69777.1"/>
    <property type="molecule type" value="Genomic_DNA"/>
</dbReference>
<reference evidence="1 6" key="4">
    <citation type="submission" date="2019-07" db="EMBL/GenBank/DDBJ databases">
        <title>Whole genome shotgun sequence of Flavobacterium glycines NBRC 105008.</title>
        <authorList>
            <person name="Hosoyama A."/>
            <person name="Uohara A."/>
            <person name="Ohji S."/>
            <person name="Ichikawa N."/>
        </authorList>
    </citation>
    <scope>NUCLEOTIDE SEQUENCE [LARGE SCALE GENOMIC DNA]</scope>
    <source>
        <strain evidence="1 6">NBRC 105008</strain>
    </source>
</reference>
<protein>
    <submittedName>
        <fullName evidence="2">Uncharacterized protein</fullName>
    </submittedName>
</protein>
<dbReference type="EMBL" id="BJVF01000008">
    <property type="protein sequence ID" value="GEL12117.1"/>
    <property type="molecule type" value="Genomic_DNA"/>
</dbReference>
<dbReference type="Proteomes" id="UP000321579">
    <property type="component" value="Unassembled WGS sequence"/>
</dbReference>
<reference evidence="3 5" key="3">
    <citation type="submission" date="2016-10" db="EMBL/GenBank/DDBJ databases">
        <authorList>
            <person name="Varghese N."/>
            <person name="Submissions S."/>
        </authorList>
    </citation>
    <scope>NUCLEOTIDE SEQUENCE [LARGE SCALE GENOMIC DNA]</scope>
    <source>
        <strain evidence="3 5">Gm-149</strain>
    </source>
</reference>
<organism evidence="2 4">
    <name type="scientific">Flavobacterium glycines</name>
    <dbReference type="NCBI Taxonomy" id="551990"/>
    <lineage>
        <taxon>Bacteria</taxon>
        <taxon>Pseudomonadati</taxon>
        <taxon>Bacteroidota</taxon>
        <taxon>Flavobacteriia</taxon>
        <taxon>Flavobacteriales</taxon>
        <taxon>Flavobacteriaceae</taxon>
        <taxon>Flavobacterium</taxon>
    </lineage>
</organism>
<dbReference type="EMBL" id="FNEO01000008">
    <property type="protein sequence ID" value="SDJ88020.1"/>
    <property type="molecule type" value="Genomic_DNA"/>
</dbReference>
<dbReference type="AlphaFoldDB" id="A0A1B9DJC0"/>
<evidence type="ECO:0000313" key="1">
    <source>
        <dbReference type="EMBL" id="GEL12117.1"/>
    </source>
</evidence>
<dbReference type="OrthoDB" id="8368982at2"/>
<proteinExistence type="predicted"/>
<dbReference type="Proteomes" id="UP000093226">
    <property type="component" value="Unassembled WGS sequence"/>
</dbReference>
<keyword evidence="5" id="KW-1185">Reference proteome</keyword>
<evidence type="ECO:0000313" key="3">
    <source>
        <dbReference type="EMBL" id="SDJ88020.1"/>
    </source>
</evidence>
<gene>
    <name evidence="2" type="ORF">FBGL_12735</name>
    <name evidence="1" type="ORF">FGL01_28560</name>
    <name evidence="3" type="ORF">SAMN05192550_2918</name>
</gene>
<dbReference type="Proteomes" id="UP000182367">
    <property type="component" value="Unassembled WGS sequence"/>
</dbReference>
<accession>A0A1B9DJC0</accession>
<evidence type="ECO:0000313" key="6">
    <source>
        <dbReference type="Proteomes" id="UP000321579"/>
    </source>
</evidence>
<reference evidence="4" key="1">
    <citation type="submission" date="2016-03" db="EMBL/GenBank/DDBJ databases">
        <title>Draft genome sequence of Paenibacillus glacialis DSM 22343.</title>
        <authorList>
            <person name="Shin S.-K."/>
            <person name="Yi H."/>
        </authorList>
    </citation>
    <scope>NUCLEOTIDE SEQUENCE [LARGE SCALE GENOMIC DNA]</scope>
    <source>
        <strain evidence="4">NBRC 105008</strain>
    </source>
</reference>
<reference evidence="2" key="2">
    <citation type="submission" date="2016-03" db="EMBL/GenBank/DDBJ databases">
        <authorList>
            <person name="Ploux O."/>
        </authorList>
    </citation>
    <scope>NUCLEOTIDE SEQUENCE</scope>
    <source>
        <strain evidence="2">NBRC 105008</strain>
    </source>
</reference>
<evidence type="ECO:0000313" key="5">
    <source>
        <dbReference type="Proteomes" id="UP000182367"/>
    </source>
</evidence>
<evidence type="ECO:0000313" key="2">
    <source>
        <dbReference type="EMBL" id="OCB69777.1"/>
    </source>
</evidence>
<dbReference type="STRING" id="551990.SAMN05192550_2918"/>
<evidence type="ECO:0000313" key="4">
    <source>
        <dbReference type="Proteomes" id="UP000093226"/>
    </source>
</evidence>
<sequence>MKDSKLFELLKDFVFKVYPLIQPAINERYIKPKYDKYPSLSFNENGMPSLSEYSPNSPYKITEIFRKWGMSSEINLDEIIEYNKCCEYLENHNEFRNSFFPENISTPKSAKSLFDFYIKEKPIEILERYFLLNLEKEESEKLLSNIYSEFENYIYSENLHFDIGIPILFLKCSEDYFEIAENIIVRKISEENHKARFTVKSYSPAILDPIISSATHELVFRNYFIKKQPSFGYTNLDYESAYPIDKFEKFFNAIKLVTNENSGFAQVLVYPHKWNDIFNMDLPKIKGISLKKYPNYFDNFYWNTKDLPQISKSDLENIGKIYLNLLKNENNKIRISDKRLRYSYLRDNEEDSILDIIIALETLLSDNDKGELTYKLSMRIAKLLYFHNEKYDSIETFEIMKKIYDYRSAVVHGSSKVNSKKEIKIEKDKKSIKTISIANDYLREVLKILILNPKYLDPKEIDNLILK</sequence>
<name>A0A1B9DJC0_9FLAO</name>
<dbReference type="RefSeq" id="WP_066329017.1">
    <property type="nucleotide sequence ID" value="NZ_BJVF01000008.1"/>
</dbReference>